<dbReference type="GO" id="GO:0046872">
    <property type="term" value="F:metal ion binding"/>
    <property type="evidence" value="ECO:0007669"/>
    <property type="project" value="UniProtKB-KW"/>
</dbReference>
<dbReference type="InterPro" id="IPR000086">
    <property type="entry name" value="NUDIX_hydrolase_dom"/>
</dbReference>
<dbReference type="EMBL" id="FUWV01000002">
    <property type="protein sequence ID" value="SJZ44329.1"/>
    <property type="molecule type" value="Genomic_DNA"/>
</dbReference>
<keyword evidence="10" id="KW-1185">Reference proteome</keyword>
<dbReference type="PROSITE" id="PS51462">
    <property type="entry name" value="NUDIX"/>
    <property type="match status" value="1"/>
</dbReference>
<feature type="domain" description="Nudix hydrolase" evidence="8">
    <location>
        <begin position="23"/>
        <end position="162"/>
    </location>
</feature>
<evidence type="ECO:0000256" key="4">
    <source>
        <dbReference type="ARBA" id="ARBA00022801"/>
    </source>
</evidence>
<keyword evidence="7" id="KW-1133">Transmembrane helix</keyword>
<dbReference type="CDD" id="cd03426">
    <property type="entry name" value="NUDIX_CoAse_Nudt7"/>
    <property type="match status" value="1"/>
</dbReference>
<comment type="cofactor">
    <cofactor evidence="1">
        <name>Mn(2+)</name>
        <dbReference type="ChEBI" id="CHEBI:29035"/>
    </cofactor>
</comment>
<name>A0A1T4KPI7_9FIRM</name>
<evidence type="ECO:0000256" key="1">
    <source>
        <dbReference type="ARBA" id="ARBA00001936"/>
    </source>
</evidence>
<dbReference type="PROSITE" id="PS00893">
    <property type="entry name" value="NUDIX_BOX"/>
    <property type="match status" value="1"/>
</dbReference>
<feature type="transmembrane region" description="Helical" evidence="7">
    <location>
        <begin position="23"/>
        <end position="41"/>
    </location>
</feature>
<reference evidence="9 10" key="1">
    <citation type="submission" date="2017-02" db="EMBL/GenBank/DDBJ databases">
        <authorList>
            <person name="Peterson S.W."/>
        </authorList>
    </citation>
    <scope>NUCLEOTIDE SEQUENCE [LARGE SCALE GENOMIC DNA]</scope>
    <source>
        <strain evidence="9 10">DSM 15102</strain>
    </source>
</reference>
<evidence type="ECO:0000256" key="7">
    <source>
        <dbReference type="SAM" id="Phobius"/>
    </source>
</evidence>
<gene>
    <name evidence="9" type="ORF">SAMN02745973_00641</name>
</gene>
<evidence type="ECO:0000313" key="9">
    <source>
        <dbReference type="EMBL" id="SJZ44329.1"/>
    </source>
</evidence>
<keyword evidence="6" id="KW-0464">Manganese</keyword>
<evidence type="ECO:0000256" key="5">
    <source>
        <dbReference type="ARBA" id="ARBA00022842"/>
    </source>
</evidence>
<keyword evidence="4" id="KW-0378">Hydrolase</keyword>
<organism evidence="9 10">
    <name type="scientific">Garciella nitratireducens DSM 15102</name>
    <dbReference type="NCBI Taxonomy" id="1121911"/>
    <lineage>
        <taxon>Bacteria</taxon>
        <taxon>Bacillati</taxon>
        <taxon>Bacillota</taxon>
        <taxon>Clostridia</taxon>
        <taxon>Eubacteriales</taxon>
        <taxon>Eubacteriaceae</taxon>
        <taxon>Garciella</taxon>
    </lineage>
</organism>
<dbReference type="RefSeq" id="WP_087678069.1">
    <property type="nucleotide sequence ID" value="NZ_FUWV01000002.1"/>
</dbReference>
<evidence type="ECO:0000256" key="3">
    <source>
        <dbReference type="ARBA" id="ARBA00022723"/>
    </source>
</evidence>
<evidence type="ECO:0000256" key="2">
    <source>
        <dbReference type="ARBA" id="ARBA00001946"/>
    </source>
</evidence>
<dbReference type="Proteomes" id="UP000196365">
    <property type="component" value="Unassembled WGS sequence"/>
</dbReference>
<keyword evidence="7" id="KW-0812">Transmembrane</keyword>
<dbReference type="OrthoDB" id="9802805at2"/>
<keyword evidence="7" id="KW-0472">Membrane</keyword>
<evidence type="ECO:0000256" key="6">
    <source>
        <dbReference type="ARBA" id="ARBA00023211"/>
    </source>
</evidence>
<dbReference type="Gene3D" id="3.90.79.10">
    <property type="entry name" value="Nucleoside Triphosphate Pyrophosphohydrolase"/>
    <property type="match status" value="1"/>
</dbReference>
<dbReference type="InterPro" id="IPR020084">
    <property type="entry name" value="NUDIX_hydrolase_CS"/>
</dbReference>
<accession>A0A1T4KPI7</accession>
<evidence type="ECO:0000259" key="8">
    <source>
        <dbReference type="PROSITE" id="PS51462"/>
    </source>
</evidence>
<keyword evidence="5" id="KW-0460">Magnesium</keyword>
<comment type="cofactor">
    <cofactor evidence="2">
        <name>Mg(2+)</name>
        <dbReference type="ChEBI" id="CHEBI:18420"/>
    </cofactor>
</comment>
<dbReference type="GO" id="GO:0010945">
    <property type="term" value="F:coenzyme A diphosphatase activity"/>
    <property type="evidence" value="ECO:0007669"/>
    <property type="project" value="InterPro"/>
</dbReference>
<dbReference type="PANTHER" id="PTHR12992">
    <property type="entry name" value="NUDIX HYDROLASE"/>
    <property type="match status" value="1"/>
</dbReference>
<dbReference type="InterPro" id="IPR045121">
    <property type="entry name" value="CoAse"/>
</dbReference>
<dbReference type="AlphaFoldDB" id="A0A1T4KPI7"/>
<proteinExistence type="predicted"/>
<dbReference type="SUPFAM" id="SSF55811">
    <property type="entry name" value="Nudix"/>
    <property type="match status" value="1"/>
</dbReference>
<dbReference type="PANTHER" id="PTHR12992:SF11">
    <property type="entry name" value="MITOCHONDRIAL COENZYME A DIPHOSPHATASE NUDT8"/>
    <property type="match status" value="1"/>
</dbReference>
<sequence length="204" mass="24165">MNKNTIYNQIKKNFHKLDPSYEYYSILIPIIEINDILYLLFEIRSNNLRRQPGEISFPGGKKESGESFKETAIRETTEELNISRKKIEIIGSLSPISTHYNDLIYPFVGFLHNITIKNINFNRSEVNNLFIIPISFFIENPPLKYYIETQPNPSKDFPYYLLPTGKNYKFLKGNYPVYFYKYKNYVIWGLTARIVKNFMDILEN</sequence>
<protein>
    <submittedName>
        <fullName evidence="9">NUDIX domain-containing protein</fullName>
    </submittedName>
</protein>
<keyword evidence="3" id="KW-0479">Metal-binding</keyword>
<dbReference type="InterPro" id="IPR015797">
    <property type="entry name" value="NUDIX_hydrolase-like_dom_sf"/>
</dbReference>
<evidence type="ECO:0000313" key="10">
    <source>
        <dbReference type="Proteomes" id="UP000196365"/>
    </source>
</evidence>
<dbReference type="Pfam" id="PF00293">
    <property type="entry name" value="NUDIX"/>
    <property type="match status" value="1"/>
</dbReference>